<name>A0A8S0YYQ3_ARCPL</name>
<organism evidence="1 2">
    <name type="scientific">Arctia plantaginis</name>
    <name type="common">Wood tiger moth</name>
    <name type="synonym">Phalaena plantaginis</name>
    <dbReference type="NCBI Taxonomy" id="874455"/>
    <lineage>
        <taxon>Eukaryota</taxon>
        <taxon>Metazoa</taxon>
        <taxon>Ecdysozoa</taxon>
        <taxon>Arthropoda</taxon>
        <taxon>Hexapoda</taxon>
        <taxon>Insecta</taxon>
        <taxon>Pterygota</taxon>
        <taxon>Neoptera</taxon>
        <taxon>Endopterygota</taxon>
        <taxon>Lepidoptera</taxon>
        <taxon>Glossata</taxon>
        <taxon>Ditrysia</taxon>
        <taxon>Noctuoidea</taxon>
        <taxon>Erebidae</taxon>
        <taxon>Arctiinae</taxon>
        <taxon>Arctia</taxon>
    </lineage>
</organism>
<evidence type="ECO:0000313" key="1">
    <source>
        <dbReference type="EMBL" id="CAB3225149.1"/>
    </source>
</evidence>
<protein>
    <submittedName>
        <fullName evidence="1">Uncharacterized protein</fullName>
    </submittedName>
</protein>
<keyword evidence="2" id="KW-1185">Reference proteome</keyword>
<accession>A0A8S0YYQ3</accession>
<sequence length="110" mass="11635">MAFTCRRVGGSHTAVASRSLSTSVLYALTVLHSTLRVSGPVHRIIYAADSVRQPAASIRFLLFLIHPPDSAIRTADPECTGRTGAGGDGDAHIGLSAHITGVRTRPKKCE</sequence>
<gene>
    <name evidence="1" type="ORF">APLA_LOCUS2376</name>
</gene>
<proteinExistence type="predicted"/>
<dbReference type="AlphaFoldDB" id="A0A8S0YYQ3"/>
<reference evidence="1 2" key="1">
    <citation type="submission" date="2020-04" db="EMBL/GenBank/DDBJ databases">
        <authorList>
            <person name="Wallbank WR R."/>
            <person name="Pardo Diaz C."/>
            <person name="Kozak K."/>
            <person name="Martin S."/>
            <person name="Jiggins C."/>
            <person name="Moest M."/>
            <person name="Warren A I."/>
            <person name="Byers J.R.P. K."/>
            <person name="Montejo-Kovacevich G."/>
            <person name="Yen C E."/>
        </authorList>
    </citation>
    <scope>NUCLEOTIDE SEQUENCE [LARGE SCALE GENOMIC DNA]</scope>
</reference>
<dbReference type="EMBL" id="CADEBC010000205">
    <property type="protein sequence ID" value="CAB3225149.1"/>
    <property type="molecule type" value="Genomic_DNA"/>
</dbReference>
<comment type="caution">
    <text evidence="1">The sequence shown here is derived from an EMBL/GenBank/DDBJ whole genome shotgun (WGS) entry which is preliminary data.</text>
</comment>
<evidence type="ECO:0000313" key="2">
    <source>
        <dbReference type="Proteomes" id="UP000494106"/>
    </source>
</evidence>
<dbReference type="Proteomes" id="UP000494106">
    <property type="component" value="Unassembled WGS sequence"/>
</dbReference>